<keyword evidence="3" id="KW-1185">Reference proteome</keyword>
<dbReference type="InterPro" id="IPR011051">
    <property type="entry name" value="RmlC_Cupin_sf"/>
</dbReference>
<feature type="chain" id="PRO_5044291718" description="Cupin-like domain-containing protein" evidence="1">
    <location>
        <begin position="17"/>
        <end position="218"/>
    </location>
</feature>
<keyword evidence="1" id="KW-0732">Signal</keyword>
<dbReference type="Proteomes" id="UP000013827">
    <property type="component" value="Unassembled WGS sequence"/>
</dbReference>
<evidence type="ECO:0000313" key="2">
    <source>
        <dbReference type="EnsemblProtists" id="EOD32075"/>
    </source>
</evidence>
<dbReference type="RefSeq" id="XP_005784504.1">
    <property type="nucleotide sequence ID" value="XM_005784447.1"/>
</dbReference>
<organism evidence="2 3">
    <name type="scientific">Emiliania huxleyi (strain CCMP1516)</name>
    <dbReference type="NCBI Taxonomy" id="280463"/>
    <lineage>
        <taxon>Eukaryota</taxon>
        <taxon>Haptista</taxon>
        <taxon>Haptophyta</taxon>
        <taxon>Prymnesiophyceae</taxon>
        <taxon>Isochrysidales</taxon>
        <taxon>Noelaerhabdaceae</taxon>
        <taxon>Emiliania</taxon>
    </lineage>
</organism>
<evidence type="ECO:0008006" key="4">
    <source>
        <dbReference type="Google" id="ProtNLM"/>
    </source>
</evidence>
<name>A0A0D3K8J0_EMIH1</name>
<dbReference type="SUPFAM" id="SSF51182">
    <property type="entry name" value="RmlC-like cupins"/>
    <property type="match status" value="1"/>
</dbReference>
<dbReference type="EnsemblProtists" id="EOD32075">
    <property type="protein sequence ID" value="EOD32075"/>
    <property type="gene ID" value="EMIHUDRAFT_352597"/>
</dbReference>
<dbReference type="GeneID" id="17277347"/>
<dbReference type="AlphaFoldDB" id="A0A0D3K8J0"/>
<dbReference type="eggNOG" id="ENOG502SEJ1">
    <property type="taxonomic scope" value="Eukaryota"/>
</dbReference>
<protein>
    <recommendedName>
        <fullName evidence="4">Cupin-like domain-containing protein</fullName>
    </recommendedName>
</protein>
<sequence length="218" mass="22910">MLILRVVLLRAVSVAAASLSTPPPSSVVISCGSAFDDRLSWLCSLRAEGGAPLLRVEEIGPADSPQYAVVCGGGLSLYLCRDAPAVPLSLRLPAGSTLPPGDGPPAGCSAHVPAADPFAGFDRTAPLPLQHLPRFRPRRHVSRAAGAGGWGVGRAGMLYRDLLPDRAGGSLIVSLIRIEEGGEVPDWVHYHRVRFQLIYIVCGWVEAAPKAGIIGGFH</sequence>
<feature type="signal peptide" evidence="1">
    <location>
        <begin position="1"/>
        <end position="16"/>
    </location>
</feature>
<evidence type="ECO:0000256" key="1">
    <source>
        <dbReference type="SAM" id="SignalP"/>
    </source>
</evidence>
<dbReference type="STRING" id="2903.R1EZQ4"/>
<dbReference type="KEGG" id="ehx:EMIHUDRAFT_352597"/>
<dbReference type="InterPro" id="IPR014710">
    <property type="entry name" value="RmlC-like_jellyroll"/>
</dbReference>
<reference evidence="2" key="2">
    <citation type="submission" date="2024-10" db="UniProtKB">
        <authorList>
            <consortium name="EnsemblProtists"/>
        </authorList>
    </citation>
    <scope>IDENTIFICATION</scope>
</reference>
<accession>A0A0D3K8J0</accession>
<dbReference type="HOGENOM" id="CLU_1268938_0_0_1"/>
<reference evidence="3" key="1">
    <citation type="journal article" date="2013" name="Nature">
        <title>Pan genome of the phytoplankton Emiliania underpins its global distribution.</title>
        <authorList>
            <person name="Read B.A."/>
            <person name="Kegel J."/>
            <person name="Klute M.J."/>
            <person name="Kuo A."/>
            <person name="Lefebvre S.C."/>
            <person name="Maumus F."/>
            <person name="Mayer C."/>
            <person name="Miller J."/>
            <person name="Monier A."/>
            <person name="Salamov A."/>
            <person name="Young J."/>
            <person name="Aguilar M."/>
            <person name="Claverie J.M."/>
            <person name="Frickenhaus S."/>
            <person name="Gonzalez K."/>
            <person name="Herman E.K."/>
            <person name="Lin Y.C."/>
            <person name="Napier J."/>
            <person name="Ogata H."/>
            <person name="Sarno A.F."/>
            <person name="Shmutz J."/>
            <person name="Schroeder D."/>
            <person name="de Vargas C."/>
            <person name="Verret F."/>
            <person name="von Dassow P."/>
            <person name="Valentin K."/>
            <person name="Van de Peer Y."/>
            <person name="Wheeler G."/>
            <person name="Dacks J.B."/>
            <person name="Delwiche C.F."/>
            <person name="Dyhrman S.T."/>
            <person name="Glockner G."/>
            <person name="John U."/>
            <person name="Richards T."/>
            <person name="Worden A.Z."/>
            <person name="Zhang X."/>
            <person name="Grigoriev I.V."/>
            <person name="Allen A.E."/>
            <person name="Bidle K."/>
            <person name="Borodovsky M."/>
            <person name="Bowler C."/>
            <person name="Brownlee C."/>
            <person name="Cock J.M."/>
            <person name="Elias M."/>
            <person name="Gladyshev V.N."/>
            <person name="Groth M."/>
            <person name="Guda C."/>
            <person name="Hadaegh A."/>
            <person name="Iglesias-Rodriguez M.D."/>
            <person name="Jenkins J."/>
            <person name="Jones B.M."/>
            <person name="Lawson T."/>
            <person name="Leese F."/>
            <person name="Lindquist E."/>
            <person name="Lobanov A."/>
            <person name="Lomsadze A."/>
            <person name="Malik S.B."/>
            <person name="Marsh M.E."/>
            <person name="Mackinder L."/>
            <person name="Mock T."/>
            <person name="Mueller-Roeber B."/>
            <person name="Pagarete A."/>
            <person name="Parker M."/>
            <person name="Probert I."/>
            <person name="Quesneville H."/>
            <person name="Raines C."/>
            <person name="Rensing S.A."/>
            <person name="Riano-Pachon D.M."/>
            <person name="Richier S."/>
            <person name="Rokitta S."/>
            <person name="Shiraiwa Y."/>
            <person name="Soanes D.M."/>
            <person name="van der Giezen M."/>
            <person name="Wahlund T.M."/>
            <person name="Williams B."/>
            <person name="Wilson W."/>
            <person name="Wolfe G."/>
            <person name="Wurch L.L."/>
        </authorList>
    </citation>
    <scope>NUCLEOTIDE SEQUENCE</scope>
</reference>
<proteinExistence type="predicted"/>
<dbReference type="Gene3D" id="2.60.120.10">
    <property type="entry name" value="Jelly Rolls"/>
    <property type="match status" value="1"/>
</dbReference>
<dbReference type="PaxDb" id="2903-EOD32075"/>
<dbReference type="PROSITE" id="PS51257">
    <property type="entry name" value="PROKAR_LIPOPROTEIN"/>
    <property type="match status" value="1"/>
</dbReference>
<evidence type="ECO:0000313" key="3">
    <source>
        <dbReference type="Proteomes" id="UP000013827"/>
    </source>
</evidence>